<organism evidence="1 2">
    <name type="scientific">Allorhodopirellula solitaria</name>
    <dbReference type="NCBI Taxonomy" id="2527987"/>
    <lineage>
        <taxon>Bacteria</taxon>
        <taxon>Pseudomonadati</taxon>
        <taxon>Planctomycetota</taxon>
        <taxon>Planctomycetia</taxon>
        <taxon>Pirellulales</taxon>
        <taxon>Pirellulaceae</taxon>
        <taxon>Allorhodopirellula</taxon>
    </lineage>
</organism>
<accession>A0A5C5XXI5</accession>
<dbReference type="EMBL" id="SJPK01000004">
    <property type="protein sequence ID" value="TWT67408.1"/>
    <property type="molecule type" value="Genomic_DNA"/>
</dbReference>
<sequence length="267" mass="29729">MLHQILQVVFVVVCLSHSVSAGSPDLKRVSAVKDAGEREVTVEDVRKLLLRQQLRCQPGTIGRVSLLAFDEVRNAVGVSKQTHEHLAEMVKMLQEKSHQELVQLSGGSSGRQRELTEADVLTVTKLVEGWMKEIDIQVESIVPERPRSDLLAIQFVLLGAEVFIDPAFQSHVSCSKKERADIEEERNRFLNEYFAVNDPLLPVPVPELDGQSTVALAQELTRRLTSTCDAATKHEIDKLETRGDELVSLLERLRGSASSSFAIPEKE</sequence>
<reference evidence="1 2" key="1">
    <citation type="submission" date="2019-02" db="EMBL/GenBank/DDBJ databases">
        <title>Deep-cultivation of Planctomycetes and their phenomic and genomic characterization uncovers novel biology.</title>
        <authorList>
            <person name="Wiegand S."/>
            <person name="Jogler M."/>
            <person name="Boedeker C."/>
            <person name="Pinto D."/>
            <person name="Vollmers J."/>
            <person name="Rivas-Marin E."/>
            <person name="Kohn T."/>
            <person name="Peeters S.H."/>
            <person name="Heuer A."/>
            <person name="Rast P."/>
            <person name="Oberbeckmann S."/>
            <person name="Bunk B."/>
            <person name="Jeske O."/>
            <person name="Meyerdierks A."/>
            <person name="Storesund J.E."/>
            <person name="Kallscheuer N."/>
            <person name="Luecker S."/>
            <person name="Lage O.M."/>
            <person name="Pohl T."/>
            <person name="Merkel B.J."/>
            <person name="Hornburger P."/>
            <person name="Mueller R.-W."/>
            <person name="Bruemmer F."/>
            <person name="Labrenz M."/>
            <person name="Spormann A.M."/>
            <person name="Op Den Camp H."/>
            <person name="Overmann J."/>
            <person name="Amann R."/>
            <person name="Jetten M.S.M."/>
            <person name="Mascher T."/>
            <person name="Medema M.H."/>
            <person name="Devos D.P."/>
            <person name="Kaster A.-K."/>
            <person name="Ovreas L."/>
            <person name="Rohde M."/>
            <person name="Galperin M.Y."/>
            <person name="Jogler C."/>
        </authorList>
    </citation>
    <scope>NUCLEOTIDE SEQUENCE [LARGE SCALE GENOMIC DNA]</scope>
    <source>
        <strain evidence="1 2">CA85</strain>
    </source>
</reference>
<keyword evidence="2" id="KW-1185">Reference proteome</keyword>
<dbReference type="AlphaFoldDB" id="A0A5C5XXI5"/>
<comment type="caution">
    <text evidence="1">The sequence shown here is derived from an EMBL/GenBank/DDBJ whole genome shotgun (WGS) entry which is preliminary data.</text>
</comment>
<evidence type="ECO:0000313" key="2">
    <source>
        <dbReference type="Proteomes" id="UP000318053"/>
    </source>
</evidence>
<evidence type="ECO:0000313" key="1">
    <source>
        <dbReference type="EMBL" id="TWT67408.1"/>
    </source>
</evidence>
<dbReference type="Proteomes" id="UP000318053">
    <property type="component" value="Unassembled WGS sequence"/>
</dbReference>
<dbReference type="RefSeq" id="WP_146391283.1">
    <property type="nucleotide sequence ID" value="NZ_SJPK01000004.1"/>
</dbReference>
<protein>
    <submittedName>
        <fullName evidence="1">Uncharacterized protein</fullName>
    </submittedName>
</protein>
<gene>
    <name evidence="1" type="ORF">CA85_22580</name>
</gene>
<name>A0A5C5XXI5_9BACT</name>
<proteinExistence type="predicted"/>